<dbReference type="EMBL" id="LSMT01000434">
    <property type="protein sequence ID" value="PFX18048.1"/>
    <property type="molecule type" value="Genomic_DNA"/>
</dbReference>
<dbReference type="AlphaFoldDB" id="A0A2B4RNY6"/>
<feature type="compositionally biased region" description="Low complexity" evidence="1">
    <location>
        <begin position="231"/>
        <end position="240"/>
    </location>
</feature>
<proteinExistence type="predicted"/>
<sequence>MNKFIENECLPNFELKLKFLENWRKPHTLKSTRKRIAKNQNARDEGRKPNDSSRRGKPNKRYERKPKQIHDVAEFLGGDLKTKNQHILIVYKKIFKQMAASHAIAIPPSENNLAWRLALQSSSILSASPVLRVDSAPQVEGNLKSKTSMGRVESQPVTTQHVSVQENRLRLSASDPDLHHLRHERSSKLYSGRLCGCRSCVLTTACSGYSVLNFNSVDEKMKSTLHHGRRSSTPTSPTGSNKVDNSQLLHLFNQLKTEILQSHVTKKTFILIQELFTAAEKSFNLTKYFWKIDKLLREFLDNATSLLFELMCAVHQVRCCIVTGWLSTRPIDVSDFRLPPTWGAESTLKTGEVLRMEDDWRANFNADV</sequence>
<evidence type="ECO:0000313" key="2">
    <source>
        <dbReference type="EMBL" id="PFX18048.1"/>
    </source>
</evidence>
<gene>
    <name evidence="2" type="ORF">AWC38_SpisGene17605</name>
</gene>
<dbReference type="OrthoDB" id="5974298at2759"/>
<feature type="compositionally biased region" description="Basic and acidic residues" evidence="1">
    <location>
        <begin position="41"/>
        <end position="54"/>
    </location>
</feature>
<protein>
    <submittedName>
        <fullName evidence="2">Uncharacterized protein</fullName>
    </submittedName>
</protein>
<evidence type="ECO:0000313" key="3">
    <source>
        <dbReference type="Proteomes" id="UP000225706"/>
    </source>
</evidence>
<reference evidence="3" key="1">
    <citation type="journal article" date="2017" name="bioRxiv">
        <title>Comparative analysis of the genomes of Stylophora pistillata and Acropora digitifera provides evidence for extensive differences between species of corals.</title>
        <authorList>
            <person name="Voolstra C.R."/>
            <person name="Li Y."/>
            <person name="Liew Y.J."/>
            <person name="Baumgarten S."/>
            <person name="Zoccola D."/>
            <person name="Flot J.-F."/>
            <person name="Tambutte S."/>
            <person name="Allemand D."/>
            <person name="Aranda M."/>
        </authorList>
    </citation>
    <scope>NUCLEOTIDE SEQUENCE [LARGE SCALE GENOMIC DNA]</scope>
</reference>
<accession>A0A2B4RNY6</accession>
<feature type="compositionally biased region" description="Basic residues" evidence="1">
    <location>
        <begin position="55"/>
        <end position="64"/>
    </location>
</feature>
<dbReference type="Pfam" id="PF15087">
    <property type="entry name" value="DUF4551"/>
    <property type="match status" value="1"/>
</dbReference>
<feature type="region of interest" description="Disordered" evidence="1">
    <location>
        <begin position="223"/>
        <end position="242"/>
    </location>
</feature>
<evidence type="ECO:0000256" key="1">
    <source>
        <dbReference type="SAM" id="MobiDB-lite"/>
    </source>
</evidence>
<organism evidence="2 3">
    <name type="scientific">Stylophora pistillata</name>
    <name type="common">Smooth cauliflower coral</name>
    <dbReference type="NCBI Taxonomy" id="50429"/>
    <lineage>
        <taxon>Eukaryota</taxon>
        <taxon>Metazoa</taxon>
        <taxon>Cnidaria</taxon>
        <taxon>Anthozoa</taxon>
        <taxon>Hexacorallia</taxon>
        <taxon>Scleractinia</taxon>
        <taxon>Astrocoeniina</taxon>
        <taxon>Pocilloporidae</taxon>
        <taxon>Stylophora</taxon>
    </lineage>
</organism>
<dbReference type="Proteomes" id="UP000225706">
    <property type="component" value="Unassembled WGS sequence"/>
</dbReference>
<dbReference type="PANTHER" id="PTHR35354">
    <property type="entry name" value="RGD1561648"/>
    <property type="match status" value="1"/>
</dbReference>
<feature type="region of interest" description="Disordered" evidence="1">
    <location>
        <begin position="30"/>
        <end position="68"/>
    </location>
</feature>
<name>A0A2B4RNY6_STYPI</name>
<dbReference type="PANTHER" id="PTHR35354:SF1">
    <property type="entry name" value="RGD1561648"/>
    <property type="match status" value="1"/>
</dbReference>
<comment type="caution">
    <text evidence="2">The sequence shown here is derived from an EMBL/GenBank/DDBJ whole genome shotgun (WGS) entry which is preliminary data.</text>
</comment>
<dbReference type="InterPro" id="IPR027878">
    <property type="entry name" value="DUF4551"/>
</dbReference>
<keyword evidence="3" id="KW-1185">Reference proteome</keyword>